<evidence type="ECO:0000256" key="3">
    <source>
        <dbReference type="ARBA" id="ARBA00007805"/>
    </source>
</evidence>
<evidence type="ECO:0000259" key="10">
    <source>
        <dbReference type="Pfam" id="PF02729"/>
    </source>
</evidence>
<dbReference type="PANTHER" id="PTHR45753:SF2">
    <property type="entry name" value="ORNITHINE CARBAMOYLTRANSFERASE"/>
    <property type="match status" value="1"/>
</dbReference>
<dbReference type="Pfam" id="PF02729">
    <property type="entry name" value="OTCace_N"/>
    <property type="match status" value="1"/>
</dbReference>
<dbReference type="GO" id="GO:0004585">
    <property type="term" value="F:ornithine carbamoyltransferase activity"/>
    <property type="evidence" value="ECO:0007669"/>
    <property type="project" value="UniProtKB-UniRule"/>
</dbReference>
<dbReference type="GO" id="GO:0042450">
    <property type="term" value="P:L-arginine biosynthetic process via ornithine"/>
    <property type="evidence" value="ECO:0007669"/>
    <property type="project" value="UniProtKB-UniRule"/>
</dbReference>
<keyword evidence="6 8" id="KW-0808">Transferase</keyword>
<dbReference type="GO" id="GO:0016597">
    <property type="term" value="F:amino acid binding"/>
    <property type="evidence" value="ECO:0007669"/>
    <property type="project" value="InterPro"/>
</dbReference>
<comment type="catalytic activity">
    <reaction evidence="7 8">
        <text>carbamoyl phosphate + L-ornithine = L-citrulline + phosphate + H(+)</text>
        <dbReference type="Rhea" id="RHEA:19513"/>
        <dbReference type="ChEBI" id="CHEBI:15378"/>
        <dbReference type="ChEBI" id="CHEBI:43474"/>
        <dbReference type="ChEBI" id="CHEBI:46911"/>
        <dbReference type="ChEBI" id="CHEBI:57743"/>
        <dbReference type="ChEBI" id="CHEBI:58228"/>
        <dbReference type="EC" id="2.1.3.3"/>
    </reaction>
</comment>
<dbReference type="KEGG" id="kcm:ABWK59_12180"/>
<sequence length="333" mass="36537">MAFNLRNRHFLKELDFTPQEFCHLVDLAAQLKAAKYAGTEQPRLRGKNIALIFEKTSTRTRCAFEVAAHDQGASTTYLDPAGSQIGHKESIKDSARVLGRMFDGIEYRGHGQEIVEELAAHAGVPVWNGLTDEWHPTQMLADVLTIREHSAKPLTEVALAYLGDARSNMGNSLLVTGALLGMDIRIVAPKELWPAEAVRKAAQGLAEVSGARITLTEEVAAGVAGADFLYTDVWVSMGEPKEVWAERIELLKPYQISMETVRATGNPGVRFLHCLPAFHDLGTEVGRQMFEATGMTELEVTDEVFESAHSVVFDQAENRLHTIKAVLVATLGS</sequence>
<feature type="binding site" evidence="8">
    <location>
        <begin position="57"/>
        <end position="60"/>
    </location>
    <ligand>
        <name>carbamoyl phosphate</name>
        <dbReference type="ChEBI" id="CHEBI:58228"/>
    </ligand>
</feature>
<evidence type="ECO:0000256" key="4">
    <source>
        <dbReference type="ARBA" id="ARBA00013007"/>
    </source>
</evidence>
<evidence type="ECO:0000256" key="6">
    <source>
        <dbReference type="ARBA" id="ARBA00022679"/>
    </source>
</evidence>
<dbReference type="PRINTS" id="PR00100">
    <property type="entry name" value="AOTCASE"/>
</dbReference>
<evidence type="ECO:0000313" key="11">
    <source>
        <dbReference type="EMBL" id="XCM79629.1"/>
    </source>
</evidence>
<dbReference type="InterPro" id="IPR006131">
    <property type="entry name" value="Asp_carbamoyltransf_Asp/Orn-bd"/>
</dbReference>
<evidence type="ECO:0000256" key="5">
    <source>
        <dbReference type="ARBA" id="ARBA00022490"/>
    </source>
</evidence>
<dbReference type="PANTHER" id="PTHR45753">
    <property type="entry name" value="ORNITHINE CARBAMOYLTRANSFERASE, MITOCHONDRIAL"/>
    <property type="match status" value="1"/>
</dbReference>
<dbReference type="RefSeq" id="WP_354640432.1">
    <property type="nucleotide sequence ID" value="NZ_CP159872.1"/>
</dbReference>
<dbReference type="NCBIfam" id="NF001986">
    <property type="entry name" value="PRK00779.1"/>
    <property type="match status" value="1"/>
</dbReference>
<dbReference type="NCBIfam" id="TIGR00658">
    <property type="entry name" value="orni_carb_tr"/>
    <property type="match status" value="1"/>
</dbReference>
<dbReference type="Pfam" id="PF00185">
    <property type="entry name" value="OTCace"/>
    <property type="match status" value="1"/>
</dbReference>
<comment type="function">
    <text evidence="1">Reversibly catalyzes the transfer of the carbamoyl group from carbamoyl phosphate (CP) to the N(epsilon) atom of ornithine (ORN) to produce L-citrulline.</text>
</comment>
<feature type="binding site" evidence="8">
    <location>
        <position position="108"/>
    </location>
    <ligand>
        <name>carbamoyl phosphate</name>
        <dbReference type="ChEBI" id="CHEBI:58228"/>
    </ligand>
</feature>
<evidence type="ECO:0000259" key="9">
    <source>
        <dbReference type="Pfam" id="PF00185"/>
    </source>
</evidence>
<dbReference type="AlphaFoldDB" id="A0AAU8JUU4"/>
<accession>A0AAU8JUU4</accession>
<feature type="binding site" evidence="8">
    <location>
        <begin position="135"/>
        <end position="138"/>
    </location>
    <ligand>
        <name>carbamoyl phosphate</name>
        <dbReference type="ChEBI" id="CHEBI:58228"/>
    </ligand>
</feature>
<organism evidence="11">
    <name type="scientific">Kitasatospora camelliae</name>
    <dbReference type="NCBI Taxonomy" id="3156397"/>
    <lineage>
        <taxon>Bacteria</taxon>
        <taxon>Bacillati</taxon>
        <taxon>Actinomycetota</taxon>
        <taxon>Actinomycetes</taxon>
        <taxon>Kitasatosporales</taxon>
        <taxon>Streptomycetaceae</taxon>
        <taxon>Kitasatospora</taxon>
    </lineage>
</organism>
<dbReference type="GO" id="GO:0019240">
    <property type="term" value="P:citrulline biosynthetic process"/>
    <property type="evidence" value="ECO:0007669"/>
    <property type="project" value="UniProtKB-ARBA"/>
</dbReference>
<protein>
    <recommendedName>
        <fullName evidence="4 8">Ornithine carbamoyltransferase</fullName>
        <shortName evidence="8">OTCase</shortName>
        <ecNumber evidence="4 8">2.1.3.3</ecNumber>
    </recommendedName>
</protein>
<feature type="binding site" evidence="8">
    <location>
        <position position="232"/>
    </location>
    <ligand>
        <name>L-ornithine</name>
        <dbReference type="ChEBI" id="CHEBI:46911"/>
    </ligand>
</feature>
<dbReference type="InterPro" id="IPR024904">
    <property type="entry name" value="OTCase_ArgI"/>
</dbReference>
<evidence type="ECO:0000256" key="1">
    <source>
        <dbReference type="ARBA" id="ARBA00003822"/>
    </source>
</evidence>
<dbReference type="EMBL" id="CP159872">
    <property type="protein sequence ID" value="XCM79629.1"/>
    <property type="molecule type" value="Genomic_DNA"/>
</dbReference>
<reference evidence="11" key="1">
    <citation type="submission" date="2024-06" db="EMBL/GenBank/DDBJ databases">
        <title>The genome sequences of Kitasatospora sp. strain HUAS MG31.</title>
        <authorList>
            <person name="Mo P."/>
        </authorList>
    </citation>
    <scope>NUCLEOTIDE SEQUENCE</scope>
    <source>
        <strain evidence="11">HUAS MG31</strain>
    </source>
</reference>
<dbReference type="Gene3D" id="3.40.50.1370">
    <property type="entry name" value="Aspartate/ornithine carbamoyltransferase"/>
    <property type="match status" value="2"/>
</dbReference>
<feature type="binding site" evidence="8">
    <location>
        <position position="319"/>
    </location>
    <ligand>
        <name>carbamoyl phosphate</name>
        <dbReference type="ChEBI" id="CHEBI:58228"/>
    </ligand>
</feature>
<evidence type="ECO:0000256" key="7">
    <source>
        <dbReference type="ARBA" id="ARBA00048772"/>
    </source>
</evidence>
<feature type="binding site" evidence="8">
    <location>
        <position position="84"/>
    </location>
    <ligand>
        <name>carbamoyl phosphate</name>
        <dbReference type="ChEBI" id="CHEBI:58228"/>
    </ligand>
</feature>
<dbReference type="InterPro" id="IPR006132">
    <property type="entry name" value="Asp/Orn_carbamoyltranf_P-bd"/>
</dbReference>
<feature type="binding site" evidence="8">
    <location>
        <position position="168"/>
    </location>
    <ligand>
        <name>L-ornithine</name>
        <dbReference type="ChEBI" id="CHEBI:46911"/>
    </ligand>
</feature>
<feature type="binding site" evidence="8">
    <location>
        <begin position="236"/>
        <end position="237"/>
    </location>
    <ligand>
        <name>L-ornithine</name>
        <dbReference type="ChEBI" id="CHEBI:46911"/>
    </ligand>
</feature>
<dbReference type="FunFam" id="3.40.50.1370:FF:000004">
    <property type="entry name" value="Ornithine carbamoyltransferase"/>
    <property type="match status" value="1"/>
</dbReference>
<dbReference type="HAMAP" id="MF_01109">
    <property type="entry name" value="OTCase"/>
    <property type="match status" value="1"/>
</dbReference>
<feature type="domain" description="Aspartate/ornithine carbamoyltransferase Asp/Orn-binding" evidence="9">
    <location>
        <begin position="156"/>
        <end position="329"/>
    </location>
</feature>
<dbReference type="InterPro" id="IPR036901">
    <property type="entry name" value="Asp/Orn_carbamoylTrfase_sf"/>
</dbReference>
<dbReference type="InterPro" id="IPR002292">
    <property type="entry name" value="Orn/put_carbamltrans"/>
</dbReference>
<evidence type="ECO:0000256" key="8">
    <source>
        <dbReference type="HAMAP-Rule" id="MF_01109"/>
    </source>
</evidence>
<dbReference type="InterPro" id="IPR006130">
    <property type="entry name" value="Asp/Orn_carbamoylTrfase"/>
</dbReference>
<evidence type="ECO:0000256" key="2">
    <source>
        <dbReference type="ARBA" id="ARBA00004496"/>
    </source>
</evidence>
<dbReference type="PROSITE" id="PS00097">
    <property type="entry name" value="CARBAMOYLTRANSFERASE"/>
    <property type="match status" value="1"/>
</dbReference>
<dbReference type="PRINTS" id="PR00102">
    <property type="entry name" value="OTCASE"/>
</dbReference>
<feature type="domain" description="Aspartate/ornithine carbamoyltransferase carbamoyl-P binding" evidence="10">
    <location>
        <begin position="8"/>
        <end position="148"/>
    </location>
</feature>
<keyword evidence="5 8" id="KW-0963">Cytoplasm</keyword>
<dbReference type="SUPFAM" id="SSF53671">
    <property type="entry name" value="Aspartate/ornithine carbamoyltransferase"/>
    <property type="match status" value="1"/>
</dbReference>
<name>A0AAU8JUU4_9ACTN</name>
<proteinExistence type="inferred from homology"/>
<dbReference type="GO" id="GO:0005737">
    <property type="term" value="C:cytoplasm"/>
    <property type="evidence" value="ECO:0007669"/>
    <property type="project" value="UniProtKB-SubCell"/>
</dbReference>
<comment type="subcellular location">
    <subcellularLocation>
        <location evidence="2 8">Cytoplasm</location>
    </subcellularLocation>
</comment>
<feature type="binding site" evidence="8">
    <location>
        <begin position="274"/>
        <end position="275"/>
    </location>
    <ligand>
        <name>carbamoyl phosphate</name>
        <dbReference type="ChEBI" id="CHEBI:58228"/>
    </ligand>
</feature>
<dbReference type="EC" id="2.1.3.3" evidence="4 8"/>
<comment type="similarity">
    <text evidence="3 8">Belongs to the aspartate/ornithine carbamoyltransferase superfamily. OTCase family.</text>
</comment>
<gene>
    <name evidence="11" type="primary">argF</name>
    <name evidence="11" type="ORF">ABWK59_12180</name>
</gene>